<feature type="region of interest" description="Disordered" evidence="1">
    <location>
        <begin position="865"/>
        <end position="885"/>
    </location>
</feature>
<dbReference type="AlphaFoldDB" id="A0A1E1KVK3"/>
<name>A0A1E1KVK3_9HELO</name>
<dbReference type="EMBL" id="FJUX01000049">
    <property type="protein sequence ID" value="CZT01030.1"/>
    <property type="molecule type" value="Genomic_DNA"/>
</dbReference>
<keyword evidence="4" id="KW-1185">Reference proteome</keyword>
<evidence type="ECO:0000313" key="4">
    <source>
        <dbReference type="Proteomes" id="UP000178912"/>
    </source>
</evidence>
<proteinExistence type="predicted"/>
<organism evidence="3 4">
    <name type="scientific">Rhynchosporium agropyri</name>
    <dbReference type="NCBI Taxonomy" id="914238"/>
    <lineage>
        <taxon>Eukaryota</taxon>
        <taxon>Fungi</taxon>
        <taxon>Dikarya</taxon>
        <taxon>Ascomycota</taxon>
        <taxon>Pezizomycotina</taxon>
        <taxon>Leotiomycetes</taxon>
        <taxon>Helotiales</taxon>
        <taxon>Ploettnerulaceae</taxon>
        <taxon>Rhynchosporium</taxon>
    </lineage>
</organism>
<dbReference type="Pfam" id="PF10395">
    <property type="entry name" value="Utp8_b_propeller"/>
    <property type="match status" value="1"/>
</dbReference>
<sequence length="938" mass="101910">MSSRFVLQKPYVVATLPRPIDHSKGQYVVAEVYGGALGAKKRKRSELAVGIDGEGVNLYDISSSRLVTSYALPPQSSFTCPPSSLRSRVSKKKVERRTYVSTRGSQSELTMFYESTDGSESATLSSKTSKLEHSLNPILYLGTITAPRSSGISENTTDVLAVKENGEVQCYDGDTLEEKWTSPPVALTRDAAVPASDLKVEFAQVTNAFSASQGILRGRQDVFALFPQEVVEDGFNPDLLVLITWSGETESRTLHVVNLPRRSSAYVQGMKYSVESLLQVDIPSGEPDKNTKPVFHIQVSVGILQQLHGDALTTFDLTGTLPKQQSVIISAEAQSFLRLSNTAVMVSSKQSVTVYNPKYQSKLSTIGLDMSSEETLKRKRNGLEGIEGGPNHTCRFVSYFPKLGVAIAIIDKDLVGIQIEGQQDRHGKTRTAGLLIDSLGCAAKEQLRPGRDGAGSTKKAKLSGMVTLDSFLPGTIGLGQPWAEKIVELEGLFAKGECDELKFDEKIETHLGADWGGQVKRSKVVGPDPDAMDLTTTGESAGRAANKRRFPASDVDRRWILYALSKIFTWTSSGEGQEPMLSISFYPMNTFMWLTTNGYMTIANIEAALRSNGTPIVSIPAGQLVRTLVEVDPDMDLLYAVVAKNYLSAPEILHAIRKLMESLGLLGDSPSSKQGLLTNGDDAEPATADVGYQVAKAEYDLETAEYQLGPGSGTRGAALSAALSRLYSCPSGDITLALQTILTSQEIVCLIYLFRFELARGGWTTRYTDSPEQLEMVDEDADIQDNAIVVIASLLNNCIDAVGTVGWLSGEARLVDNDLFEAEELISSLKLEVSAALEGIEEAVCLRSVISELVKYAESFHRSLTQQPKDSKKANDVPSTLPSDDQDIRALPISLRAEKQISLLKVGAGGAVHKRTARDIGFLKSQKVGKYSRERITL</sequence>
<evidence type="ECO:0000313" key="3">
    <source>
        <dbReference type="EMBL" id="CZT01030.1"/>
    </source>
</evidence>
<protein>
    <recommendedName>
        <fullName evidence="2">Utp8 beta-propeller domain-containing protein</fullName>
    </recommendedName>
</protein>
<evidence type="ECO:0000256" key="1">
    <source>
        <dbReference type="SAM" id="MobiDB-lite"/>
    </source>
</evidence>
<dbReference type="OrthoDB" id="5330858at2759"/>
<feature type="domain" description="Utp8 beta-propeller" evidence="2">
    <location>
        <begin position="7"/>
        <end position="190"/>
    </location>
</feature>
<gene>
    <name evidence="3" type="ORF">RAG0_08860</name>
</gene>
<dbReference type="InterPro" id="IPR018843">
    <property type="entry name" value="Utp8_b-prop"/>
</dbReference>
<reference evidence="4" key="1">
    <citation type="submission" date="2016-03" db="EMBL/GenBank/DDBJ databases">
        <authorList>
            <person name="Guldener U."/>
        </authorList>
    </citation>
    <scope>NUCLEOTIDE SEQUENCE [LARGE SCALE GENOMIC DNA]</scope>
    <source>
        <strain evidence="4">04CH-RAC-A.6.1</strain>
    </source>
</reference>
<dbReference type="Proteomes" id="UP000178912">
    <property type="component" value="Unassembled WGS sequence"/>
</dbReference>
<evidence type="ECO:0000259" key="2">
    <source>
        <dbReference type="Pfam" id="PF10395"/>
    </source>
</evidence>
<accession>A0A1E1KVK3</accession>